<dbReference type="RefSeq" id="WP_091854840.1">
    <property type="nucleotide sequence ID" value="NZ_FNIW01000024.1"/>
</dbReference>
<reference evidence="3" key="1">
    <citation type="submission" date="2016-10" db="EMBL/GenBank/DDBJ databases">
        <authorList>
            <person name="de Groot N.N."/>
        </authorList>
    </citation>
    <scope>NUCLEOTIDE SEQUENCE [LARGE SCALE GENOMIC DNA]</scope>
    <source>
        <strain evidence="3">BP1-145</strain>
    </source>
</reference>
<organism evidence="2 3">
    <name type="scientific">Prevotella communis</name>
    <dbReference type="NCBI Taxonomy" id="2913614"/>
    <lineage>
        <taxon>Bacteria</taxon>
        <taxon>Pseudomonadati</taxon>
        <taxon>Bacteroidota</taxon>
        <taxon>Bacteroidia</taxon>
        <taxon>Bacteroidales</taxon>
        <taxon>Prevotellaceae</taxon>
        <taxon>Prevotella</taxon>
    </lineage>
</organism>
<accession>A0A1H0K987</accession>
<evidence type="ECO:0000313" key="3">
    <source>
        <dbReference type="Proteomes" id="UP000199134"/>
    </source>
</evidence>
<evidence type="ECO:0000313" key="2">
    <source>
        <dbReference type="EMBL" id="SDO52525.1"/>
    </source>
</evidence>
<dbReference type="Gene3D" id="3.40.50.2000">
    <property type="entry name" value="Glycogen Phosphorylase B"/>
    <property type="match status" value="2"/>
</dbReference>
<dbReference type="Pfam" id="PF00534">
    <property type="entry name" value="Glycos_transf_1"/>
    <property type="match status" value="1"/>
</dbReference>
<feature type="domain" description="Glycosyl transferase family 1" evidence="1">
    <location>
        <begin position="229"/>
        <end position="389"/>
    </location>
</feature>
<dbReference type="CDD" id="cd03801">
    <property type="entry name" value="GT4_PimA-like"/>
    <property type="match status" value="1"/>
</dbReference>
<dbReference type="OrthoDB" id="9811239at2"/>
<evidence type="ECO:0000259" key="1">
    <source>
        <dbReference type="Pfam" id="PF00534"/>
    </source>
</evidence>
<dbReference type="EMBL" id="FNIW01000024">
    <property type="protein sequence ID" value="SDO52525.1"/>
    <property type="molecule type" value="Genomic_DNA"/>
</dbReference>
<dbReference type="Proteomes" id="UP000199134">
    <property type="component" value="Unassembled WGS sequence"/>
</dbReference>
<dbReference type="SUPFAM" id="SSF53756">
    <property type="entry name" value="UDP-Glycosyltransferase/glycogen phosphorylase"/>
    <property type="match status" value="1"/>
</dbReference>
<dbReference type="GO" id="GO:0016757">
    <property type="term" value="F:glycosyltransferase activity"/>
    <property type="evidence" value="ECO:0007669"/>
    <property type="project" value="InterPro"/>
</dbReference>
<dbReference type="InterPro" id="IPR001296">
    <property type="entry name" value="Glyco_trans_1"/>
</dbReference>
<protein>
    <submittedName>
        <fullName evidence="2">Glycosyltransferase involved in cell wall bisynthesis</fullName>
    </submittedName>
</protein>
<sequence>MSKQKILFLCNFSNAMIRERVVLKKSILRSLYIRMRHRKPHYDTDYAVWVSDFIEEFEKHPEYEFHIVAPMQGLSRTYQNFEKNGIYYHFYNCSYNLFNSGLNTAFNWEERRDYPTVRRRIRCIKDSINPDIVILCGAENPYYSIGVLDVKGLPVYVILQTLLNSPKRIELGVGTPYKRKVELEIFHHAKYFCTSDTEEIGIIKSQNPNAVIMPAGFPTHRPSVHVSEEKEYDYVFFAKTVGRYKGVEDVLRALSMVKESHPCARLNIIGGISAEYKLHLESIIKDLGLEKNVHIAGLYKELKDTFENVAKAKAVVVPGLTGILNSTVREAMLMSLPTICYDIPDTLEINSKKQCLLTAPMEDVKALAEQMILAIDNPELAKNVARNGKDYAEMNYSNEAIVNRLLDNCCEILGCK</sequence>
<comment type="caution">
    <text evidence="2">The sequence shown here is derived from an EMBL/GenBank/DDBJ whole genome shotgun (WGS) entry which is preliminary data.</text>
</comment>
<proteinExistence type="predicted"/>
<gene>
    <name evidence="2" type="ORF">SAMN04487900_12418</name>
</gene>
<name>A0A1H0K987_9BACT</name>
<dbReference type="PANTHER" id="PTHR12526">
    <property type="entry name" value="GLYCOSYLTRANSFERASE"/>
    <property type="match status" value="1"/>
</dbReference>
<dbReference type="AlphaFoldDB" id="A0A1H0K987"/>